<dbReference type="PATRIC" id="fig|1379.3.peg.101"/>
<proteinExistence type="inferred from homology"/>
<dbReference type="OrthoDB" id="9782291at2"/>
<feature type="transmembrane region" description="Helical" evidence="2">
    <location>
        <begin position="49"/>
        <end position="68"/>
    </location>
</feature>
<dbReference type="InterPro" id="IPR032816">
    <property type="entry name" value="VTT_dom"/>
</dbReference>
<organism evidence="5 6">
    <name type="scientific">Gemella haemolysans</name>
    <dbReference type="NCBI Taxonomy" id="1379"/>
    <lineage>
        <taxon>Bacteria</taxon>
        <taxon>Bacillati</taxon>
        <taxon>Bacillota</taxon>
        <taxon>Bacilli</taxon>
        <taxon>Bacillales</taxon>
        <taxon>Gemellaceae</taxon>
        <taxon>Gemella</taxon>
    </lineage>
</organism>
<dbReference type="PANTHER" id="PTHR42709:SF9">
    <property type="entry name" value="ALKALINE PHOSPHATASE LIKE PROTEIN"/>
    <property type="match status" value="1"/>
</dbReference>
<dbReference type="InterPro" id="IPR036380">
    <property type="entry name" value="Isochorismatase-like_sf"/>
</dbReference>
<comment type="caution">
    <text evidence="5">The sequence shown here is derived from an EMBL/GenBank/DDBJ whole genome shotgun (WGS) entry which is preliminary data.</text>
</comment>
<feature type="transmembrane region" description="Helical" evidence="2">
    <location>
        <begin position="237"/>
        <end position="258"/>
    </location>
</feature>
<evidence type="ECO:0000256" key="1">
    <source>
        <dbReference type="ARBA" id="ARBA00010792"/>
    </source>
</evidence>
<evidence type="ECO:0000259" key="4">
    <source>
        <dbReference type="Pfam" id="PF09335"/>
    </source>
</evidence>
<dbReference type="Gene3D" id="3.40.50.850">
    <property type="entry name" value="Isochorismatase-like"/>
    <property type="match status" value="1"/>
</dbReference>
<gene>
    <name evidence="5" type="ORF">HMPREF3186_00104</name>
</gene>
<dbReference type="Pfam" id="PF09335">
    <property type="entry name" value="VTT_dom"/>
    <property type="match status" value="1"/>
</dbReference>
<evidence type="ECO:0000259" key="3">
    <source>
        <dbReference type="Pfam" id="PF00857"/>
    </source>
</evidence>
<sequence>MEMLFKLLAEHVYLILFVSLILEFAALPLPGETMMVVAGIMAYNNHGSYIGMIVASALGTVLGMQFSYEVGRRLGTKAVDKYGSYIGLTPYRMTKAAEFFNKFGNIVIVIAYFLPGVRHILGYFSGISRIDAKKFHIYSTIGGIFWVVVFITLGYVLGPSAPHAFKLLHKYGTMLFILAIAALFIYLIYKKLGAKDFVVYFKKRMKYLLVLLLIDAAVLVKFVVLDERTNPKFKSDIIFYCLGFLAFVAFLLYLRVLLKHDTTEKLLVVVDYQKDFVDGALGFETAEQLDQVIANKIEEYLKAGQDVIFTKDTHYTNYLTTREGKHLPIEHCIIDSEGHNLYGKVAGYEKQAKKVFNKTSFGSIDLAKFISRSDYKEVEFCGLVSNICVLSNIIMTQTYNEKVEITVDLNATKGLSEEVNSSFKTYLQNLTINVKE</sequence>
<feature type="domain" description="Isochorismatase-like" evidence="3">
    <location>
        <begin position="266"/>
        <end position="418"/>
    </location>
</feature>
<dbReference type="STRING" id="1379.HMPREF3186_00104"/>
<feature type="transmembrane region" description="Helical" evidence="2">
    <location>
        <begin position="135"/>
        <end position="156"/>
    </location>
</feature>
<feature type="transmembrane region" description="Helical" evidence="2">
    <location>
        <begin position="12"/>
        <end position="29"/>
    </location>
</feature>
<dbReference type="SUPFAM" id="SSF52499">
    <property type="entry name" value="Isochorismatase-like hydrolases"/>
    <property type="match status" value="1"/>
</dbReference>
<feature type="transmembrane region" description="Helical" evidence="2">
    <location>
        <begin position="207"/>
        <end position="225"/>
    </location>
</feature>
<dbReference type="Pfam" id="PF00857">
    <property type="entry name" value="Isochorismatase"/>
    <property type="match status" value="1"/>
</dbReference>
<keyword evidence="2" id="KW-0472">Membrane</keyword>
<dbReference type="PANTHER" id="PTHR42709">
    <property type="entry name" value="ALKALINE PHOSPHATASE LIKE PROTEIN"/>
    <property type="match status" value="1"/>
</dbReference>
<dbReference type="RefSeq" id="WP_060913425.1">
    <property type="nucleotide sequence ID" value="NZ_KQ959921.1"/>
</dbReference>
<evidence type="ECO:0000313" key="5">
    <source>
        <dbReference type="EMBL" id="KXB63626.1"/>
    </source>
</evidence>
<name>A0A134A7F0_9BACL</name>
<dbReference type="Proteomes" id="UP000070355">
    <property type="component" value="Unassembled WGS sequence"/>
</dbReference>
<dbReference type="InterPro" id="IPR000868">
    <property type="entry name" value="Isochorismatase-like_dom"/>
</dbReference>
<protein>
    <submittedName>
        <fullName evidence="5">SNARE-like domain protein</fullName>
    </submittedName>
</protein>
<dbReference type="InterPro" id="IPR051311">
    <property type="entry name" value="DedA_domain"/>
</dbReference>
<feature type="transmembrane region" description="Helical" evidence="2">
    <location>
        <begin position="168"/>
        <end position="187"/>
    </location>
</feature>
<feature type="domain" description="VTT" evidence="4">
    <location>
        <begin position="29"/>
        <end position="155"/>
    </location>
</feature>
<evidence type="ECO:0000256" key="2">
    <source>
        <dbReference type="SAM" id="Phobius"/>
    </source>
</evidence>
<dbReference type="EMBL" id="LSDC01000010">
    <property type="protein sequence ID" value="KXB63626.1"/>
    <property type="molecule type" value="Genomic_DNA"/>
</dbReference>
<accession>A0A134A7F0</accession>
<comment type="similarity">
    <text evidence="1">Belongs to the DedA family.</text>
</comment>
<dbReference type="GO" id="GO:0005886">
    <property type="term" value="C:plasma membrane"/>
    <property type="evidence" value="ECO:0007669"/>
    <property type="project" value="TreeGrafter"/>
</dbReference>
<dbReference type="AlphaFoldDB" id="A0A134A7F0"/>
<evidence type="ECO:0000313" key="6">
    <source>
        <dbReference type="Proteomes" id="UP000070355"/>
    </source>
</evidence>
<dbReference type="CDD" id="cd00431">
    <property type="entry name" value="cysteine_hydrolases"/>
    <property type="match status" value="1"/>
</dbReference>
<keyword evidence="2" id="KW-0812">Transmembrane</keyword>
<reference evidence="6" key="1">
    <citation type="submission" date="2016-01" db="EMBL/GenBank/DDBJ databases">
        <authorList>
            <person name="Mitreva M."/>
            <person name="Pepin K.H."/>
            <person name="Mihindukulasuriya K.A."/>
            <person name="Fulton R."/>
            <person name="Fronick C."/>
            <person name="O'Laughlin M."/>
            <person name="Miner T."/>
            <person name="Herter B."/>
            <person name="Rosa B.A."/>
            <person name="Cordes M."/>
            <person name="Tomlinson C."/>
            <person name="Wollam A."/>
            <person name="Palsikar V.B."/>
            <person name="Mardis E.R."/>
            <person name="Wilson R.K."/>
        </authorList>
    </citation>
    <scope>NUCLEOTIDE SEQUENCE [LARGE SCALE GENOMIC DNA]</scope>
    <source>
        <strain evidence="6">DNF01167</strain>
    </source>
</reference>
<keyword evidence="2" id="KW-1133">Transmembrane helix</keyword>